<dbReference type="GO" id="GO:0005886">
    <property type="term" value="C:plasma membrane"/>
    <property type="evidence" value="ECO:0007669"/>
    <property type="project" value="TreeGrafter"/>
</dbReference>
<feature type="region of interest" description="Disordered" evidence="1">
    <location>
        <begin position="1"/>
        <end position="62"/>
    </location>
</feature>
<reference evidence="2" key="5">
    <citation type="journal article" date="2021" name="G3 (Bethesda)">
        <title>Aegilops tauschii genome assembly Aet v5.0 features greater sequence contiguity and improved annotation.</title>
        <authorList>
            <person name="Wang L."/>
            <person name="Zhu T."/>
            <person name="Rodriguez J.C."/>
            <person name="Deal K.R."/>
            <person name="Dubcovsky J."/>
            <person name="McGuire P.E."/>
            <person name="Lux T."/>
            <person name="Spannagl M."/>
            <person name="Mayer K.F.X."/>
            <person name="Baldrich P."/>
            <person name="Meyers B.C."/>
            <person name="Huo N."/>
            <person name="Gu Y.Q."/>
            <person name="Zhou H."/>
            <person name="Devos K.M."/>
            <person name="Bennetzen J.L."/>
            <person name="Unver T."/>
            <person name="Budak H."/>
            <person name="Gulick P.J."/>
            <person name="Galiba G."/>
            <person name="Kalapos B."/>
            <person name="Nelson D.R."/>
            <person name="Li P."/>
            <person name="You F.M."/>
            <person name="Luo M.C."/>
            <person name="Dvorak J."/>
        </authorList>
    </citation>
    <scope>NUCLEOTIDE SEQUENCE [LARGE SCALE GENOMIC DNA]</scope>
    <source>
        <strain evidence="2">cv. AL8/78</strain>
    </source>
</reference>
<dbReference type="GO" id="GO:0005096">
    <property type="term" value="F:GTPase activator activity"/>
    <property type="evidence" value="ECO:0007669"/>
    <property type="project" value="TreeGrafter"/>
</dbReference>
<feature type="compositionally biased region" description="Pro residues" evidence="1">
    <location>
        <begin position="27"/>
        <end position="41"/>
    </location>
</feature>
<dbReference type="AlphaFoldDB" id="A0A453PA48"/>
<evidence type="ECO:0000313" key="2">
    <source>
        <dbReference type="EnsemblPlants" id="AET6Gv20666400.1"/>
    </source>
</evidence>
<dbReference type="Proteomes" id="UP000015105">
    <property type="component" value="Chromosome 6D"/>
</dbReference>
<evidence type="ECO:0000313" key="3">
    <source>
        <dbReference type="Proteomes" id="UP000015105"/>
    </source>
</evidence>
<dbReference type="STRING" id="200361.A0A453PA48"/>
<organism evidence="2 3">
    <name type="scientific">Aegilops tauschii subsp. strangulata</name>
    <name type="common">Goatgrass</name>
    <dbReference type="NCBI Taxonomy" id="200361"/>
    <lineage>
        <taxon>Eukaryota</taxon>
        <taxon>Viridiplantae</taxon>
        <taxon>Streptophyta</taxon>
        <taxon>Embryophyta</taxon>
        <taxon>Tracheophyta</taxon>
        <taxon>Spermatophyta</taxon>
        <taxon>Magnoliopsida</taxon>
        <taxon>Liliopsida</taxon>
        <taxon>Poales</taxon>
        <taxon>Poaceae</taxon>
        <taxon>BOP clade</taxon>
        <taxon>Pooideae</taxon>
        <taxon>Triticodae</taxon>
        <taxon>Triticeae</taxon>
        <taxon>Triticinae</taxon>
        <taxon>Aegilops</taxon>
    </lineage>
</organism>
<dbReference type="PANTHER" id="PTHR10241:SF25">
    <property type="entry name" value="TOMOSYN, ISOFORM C"/>
    <property type="match status" value="1"/>
</dbReference>
<protein>
    <submittedName>
        <fullName evidence="2">Uncharacterized protein</fullName>
    </submittedName>
</protein>
<dbReference type="GO" id="GO:0005737">
    <property type="term" value="C:cytoplasm"/>
    <property type="evidence" value="ECO:0007669"/>
    <property type="project" value="TreeGrafter"/>
</dbReference>
<proteinExistence type="predicted"/>
<dbReference type="GO" id="GO:0019905">
    <property type="term" value="F:syntaxin binding"/>
    <property type="evidence" value="ECO:0007669"/>
    <property type="project" value="TreeGrafter"/>
</dbReference>
<dbReference type="GO" id="GO:0006887">
    <property type="term" value="P:exocytosis"/>
    <property type="evidence" value="ECO:0007669"/>
    <property type="project" value="TreeGrafter"/>
</dbReference>
<reference evidence="3" key="1">
    <citation type="journal article" date="2014" name="Science">
        <title>Ancient hybridizations among the ancestral genomes of bread wheat.</title>
        <authorList>
            <consortium name="International Wheat Genome Sequencing Consortium,"/>
            <person name="Marcussen T."/>
            <person name="Sandve S.R."/>
            <person name="Heier L."/>
            <person name="Spannagl M."/>
            <person name="Pfeifer M."/>
            <person name="Jakobsen K.S."/>
            <person name="Wulff B.B."/>
            <person name="Steuernagel B."/>
            <person name="Mayer K.F."/>
            <person name="Olsen O.A."/>
        </authorList>
    </citation>
    <scope>NUCLEOTIDE SEQUENCE [LARGE SCALE GENOMIC DNA]</scope>
    <source>
        <strain evidence="3">cv. AL8/78</strain>
    </source>
</reference>
<keyword evidence="3" id="KW-1185">Reference proteome</keyword>
<reference evidence="2" key="3">
    <citation type="journal article" date="2017" name="Nature">
        <title>Genome sequence of the progenitor of the wheat D genome Aegilops tauschii.</title>
        <authorList>
            <person name="Luo M.C."/>
            <person name="Gu Y.Q."/>
            <person name="Puiu D."/>
            <person name="Wang H."/>
            <person name="Twardziok S.O."/>
            <person name="Deal K.R."/>
            <person name="Huo N."/>
            <person name="Zhu T."/>
            <person name="Wang L."/>
            <person name="Wang Y."/>
            <person name="McGuire P.E."/>
            <person name="Liu S."/>
            <person name="Long H."/>
            <person name="Ramasamy R.K."/>
            <person name="Rodriguez J.C."/>
            <person name="Van S.L."/>
            <person name="Yuan L."/>
            <person name="Wang Z."/>
            <person name="Xia Z."/>
            <person name="Xiao L."/>
            <person name="Anderson O.D."/>
            <person name="Ouyang S."/>
            <person name="Liang Y."/>
            <person name="Zimin A.V."/>
            <person name="Pertea G."/>
            <person name="Qi P."/>
            <person name="Bennetzen J.L."/>
            <person name="Dai X."/>
            <person name="Dawson M.W."/>
            <person name="Muller H.G."/>
            <person name="Kugler K."/>
            <person name="Rivarola-Duarte L."/>
            <person name="Spannagl M."/>
            <person name="Mayer K.F.X."/>
            <person name="Lu F.H."/>
            <person name="Bevan M.W."/>
            <person name="Leroy P."/>
            <person name="Li P."/>
            <person name="You F.M."/>
            <person name="Sun Q."/>
            <person name="Liu Z."/>
            <person name="Lyons E."/>
            <person name="Wicker T."/>
            <person name="Salzberg S.L."/>
            <person name="Devos K.M."/>
            <person name="Dvorak J."/>
        </authorList>
    </citation>
    <scope>NUCLEOTIDE SEQUENCE [LARGE SCALE GENOMIC DNA]</scope>
    <source>
        <strain evidence="2">cv. AL8/78</strain>
    </source>
</reference>
<dbReference type="GO" id="GO:0045159">
    <property type="term" value="F:myosin II binding"/>
    <property type="evidence" value="ECO:0007669"/>
    <property type="project" value="TreeGrafter"/>
</dbReference>
<dbReference type="EnsemblPlants" id="AET6Gv20666400.1">
    <property type="protein sequence ID" value="AET6Gv20666400.1"/>
    <property type="gene ID" value="AET6Gv20666400"/>
</dbReference>
<sequence>VRADTAASHPPAGEHRLLAGPLEPRRPALPPAPCRAPPPPHKLAAPHRAPLRPPSSPRCHRRPMLPRARIRPREIRTLRIRPPPRRIQRYLYGDPAFSSPLPQALNRPVPEVREALLAEEVAPAILFVWMLLQGGGGEKGGGGGGGGAAGDVAQLEAQIALHYGIPYASSVMVFDPVQRLLAVGTLDGRIKIFGGDNIEGILISP</sequence>
<dbReference type="GO" id="GO:0006893">
    <property type="term" value="P:Golgi to plasma membrane transport"/>
    <property type="evidence" value="ECO:0007669"/>
    <property type="project" value="TreeGrafter"/>
</dbReference>
<dbReference type="PANTHER" id="PTHR10241">
    <property type="entry name" value="LETHAL 2 GIANT LARVAE PROTEIN"/>
    <property type="match status" value="1"/>
</dbReference>
<accession>A0A453PA48</accession>
<name>A0A453PA48_AEGTS</name>
<dbReference type="Gramene" id="AET6Gv20666400.1">
    <property type="protein sequence ID" value="AET6Gv20666400.1"/>
    <property type="gene ID" value="AET6Gv20666400"/>
</dbReference>
<reference evidence="2" key="4">
    <citation type="submission" date="2019-03" db="UniProtKB">
        <authorList>
            <consortium name="EnsemblPlants"/>
        </authorList>
    </citation>
    <scope>IDENTIFICATION</scope>
</reference>
<reference evidence="3" key="2">
    <citation type="journal article" date="2017" name="Nat. Plants">
        <title>The Aegilops tauschii genome reveals multiple impacts of transposons.</title>
        <authorList>
            <person name="Zhao G."/>
            <person name="Zou C."/>
            <person name="Li K."/>
            <person name="Wang K."/>
            <person name="Li T."/>
            <person name="Gao L."/>
            <person name="Zhang X."/>
            <person name="Wang H."/>
            <person name="Yang Z."/>
            <person name="Liu X."/>
            <person name="Jiang W."/>
            <person name="Mao L."/>
            <person name="Kong X."/>
            <person name="Jiao Y."/>
            <person name="Jia J."/>
        </authorList>
    </citation>
    <scope>NUCLEOTIDE SEQUENCE [LARGE SCALE GENOMIC DNA]</scope>
    <source>
        <strain evidence="3">cv. AL8/78</strain>
    </source>
</reference>
<evidence type="ECO:0000256" key="1">
    <source>
        <dbReference type="SAM" id="MobiDB-lite"/>
    </source>
</evidence>